<dbReference type="OrthoDB" id="9758957at2"/>
<dbReference type="GO" id="GO:0006629">
    <property type="term" value="P:lipid metabolic process"/>
    <property type="evidence" value="ECO:0007669"/>
    <property type="project" value="InterPro"/>
</dbReference>
<name>A0A1J4N638_9ACTN</name>
<keyword evidence="3" id="KW-0732">Signal</keyword>
<evidence type="ECO:0000313" key="8">
    <source>
        <dbReference type="EMBL" id="OIJ26987.1"/>
    </source>
</evidence>
<dbReference type="InterPro" id="IPR017946">
    <property type="entry name" value="PLC-like_Pdiesterase_TIM-brl"/>
</dbReference>
<evidence type="ECO:0000256" key="2">
    <source>
        <dbReference type="ARBA" id="ARBA00012247"/>
    </source>
</evidence>
<dbReference type="Pfam" id="PF03009">
    <property type="entry name" value="GDPD"/>
    <property type="match status" value="1"/>
</dbReference>
<evidence type="ECO:0000256" key="1">
    <source>
        <dbReference type="ARBA" id="ARBA00007277"/>
    </source>
</evidence>
<feature type="domain" description="GP-PDE" evidence="7">
    <location>
        <begin position="7"/>
        <end position="283"/>
    </location>
</feature>
<sequence>MASASRPLVIGHRGAPGYLPEHSLESYRLALRQGVDALETDVVMTRDGVMVLRHENELTRTTDVASREEFAERRTTKVISGKKWTGWFTEDFTFAELLSLGAPTTSQPIITLDTLLLLVADESQRRGRRVGLHVEVKHPTYFASIGLPVTETLLQTLADHGVDAWNGLPGLPTQRLWLQSFDEAWVREMSTRTELPLVQLVDKKWGAVDCAEIATYAQAIGPKKSMVRKKGQPPTGLADEAHRHGLKVFVWTLKAGRDQANRLFEAGVDGVFADYPNRPIAALADITQARTA</sequence>
<evidence type="ECO:0000256" key="5">
    <source>
        <dbReference type="ARBA" id="ARBA00022801"/>
    </source>
</evidence>
<proteinExistence type="inferred from homology"/>
<keyword evidence="4" id="KW-0319">Glycerol metabolism</keyword>
<gene>
    <name evidence="8" type="ORF">UG56_009410</name>
</gene>
<accession>A0A1J4N638</accession>
<evidence type="ECO:0000256" key="4">
    <source>
        <dbReference type="ARBA" id="ARBA00022798"/>
    </source>
</evidence>
<dbReference type="STRING" id="1844.UG56_009410"/>
<dbReference type="EC" id="3.1.4.46" evidence="2"/>
<dbReference type="Proteomes" id="UP000033772">
    <property type="component" value="Unassembled WGS sequence"/>
</dbReference>
<dbReference type="GO" id="GO:0042597">
    <property type="term" value="C:periplasmic space"/>
    <property type="evidence" value="ECO:0007669"/>
    <property type="project" value="TreeGrafter"/>
</dbReference>
<dbReference type="EMBL" id="JZDQ02000011">
    <property type="protein sequence ID" value="OIJ26987.1"/>
    <property type="molecule type" value="Genomic_DNA"/>
</dbReference>
<organism evidence="8 9">
    <name type="scientific">Nocardioides luteus</name>
    <dbReference type="NCBI Taxonomy" id="1844"/>
    <lineage>
        <taxon>Bacteria</taxon>
        <taxon>Bacillati</taxon>
        <taxon>Actinomycetota</taxon>
        <taxon>Actinomycetes</taxon>
        <taxon>Propionibacteriales</taxon>
        <taxon>Nocardioidaceae</taxon>
        <taxon>Nocardioides</taxon>
    </lineage>
</organism>
<dbReference type="PANTHER" id="PTHR43620">
    <property type="entry name" value="GLYCEROPHOSPHORYL DIESTER PHOSPHODIESTERASE"/>
    <property type="match status" value="1"/>
</dbReference>
<keyword evidence="5" id="KW-0378">Hydrolase</keyword>
<dbReference type="Gene3D" id="3.20.20.190">
    <property type="entry name" value="Phosphatidylinositol (PI) phosphodiesterase"/>
    <property type="match status" value="1"/>
</dbReference>
<evidence type="ECO:0000256" key="6">
    <source>
        <dbReference type="ARBA" id="ARBA00047512"/>
    </source>
</evidence>
<dbReference type="SUPFAM" id="SSF51695">
    <property type="entry name" value="PLC-like phosphodiesterases"/>
    <property type="match status" value="1"/>
</dbReference>
<dbReference type="RefSeq" id="WP_045550425.1">
    <property type="nucleotide sequence ID" value="NZ_JZDQ02000011.1"/>
</dbReference>
<comment type="catalytic activity">
    <reaction evidence="6">
        <text>a sn-glycero-3-phosphodiester + H2O = an alcohol + sn-glycerol 3-phosphate + H(+)</text>
        <dbReference type="Rhea" id="RHEA:12969"/>
        <dbReference type="ChEBI" id="CHEBI:15377"/>
        <dbReference type="ChEBI" id="CHEBI:15378"/>
        <dbReference type="ChEBI" id="CHEBI:30879"/>
        <dbReference type="ChEBI" id="CHEBI:57597"/>
        <dbReference type="ChEBI" id="CHEBI:83408"/>
        <dbReference type="EC" id="3.1.4.46"/>
    </reaction>
</comment>
<protein>
    <recommendedName>
        <fullName evidence="2">glycerophosphodiester phosphodiesterase</fullName>
        <ecNumber evidence="2">3.1.4.46</ecNumber>
    </recommendedName>
</protein>
<dbReference type="GO" id="GO:0006071">
    <property type="term" value="P:glycerol metabolic process"/>
    <property type="evidence" value="ECO:0007669"/>
    <property type="project" value="UniProtKB-KW"/>
</dbReference>
<evidence type="ECO:0000259" key="7">
    <source>
        <dbReference type="PROSITE" id="PS51704"/>
    </source>
</evidence>
<comment type="similarity">
    <text evidence="1">Belongs to the glycerophosphoryl diester phosphodiesterase family.</text>
</comment>
<evidence type="ECO:0000313" key="9">
    <source>
        <dbReference type="Proteomes" id="UP000033772"/>
    </source>
</evidence>
<evidence type="ECO:0000256" key="3">
    <source>
        <dbReference type="ARBA" id="ARBA00022729"/>
    </source>
</evidence>
<dbReference type="InterPro" id="IPR030395">
    <property type="entry name" value="GP_PDE_dom"/>
</dbReference>
<dbReference type="PANTHER" id="PTHR43620:SF7">
    <property type="entry name" value="GLYCEROPHOSPHODIESTER PHOSPHODIESTERASE GDPD5-RELATED"/>
    <property type="match status" value="1"/>
</dbReference>
<reference evidence="8" key="1">
    <citation type="submission" date="2016-10" db="EMBL/GenBank/DDBJ databases">
        <title>Draft Genome Sequence of Nocardioides luteus Strain BAFB, an Alkane-Degrading Bacterium Isolated from JP-7 Polluted Soil.</title>
        <authorList>
            <person name="Brown L."/>
            <person name="Ruiz O.N."/>
            <person name="Gunasekera T."/>
        </authorList>
    </citation>
    <scope>NUCLEOTIDE SEQUENCE [LARGE SCALE GENOMIC DNA]</scope>
    <source>
        <strain evidence="8">BAFB</strain>
    </source>
</reference>
<comment type="caution">
    <text evidence="8">The sequence shown here is derived from an EMBL/GenBank/DDBJ whole genome shotgun (WGS) entry which is preliminary data.</text>
</comment>
<dbReference type="PROSITE" id="PS51704">
    <property type="entry name" value="GP_PDE"/>
    <property type="match status" value="1"/>
</dbReference>
<dbReference type="AlphaFoldDB" id="A0A1J4N638"/>
<dbReference type="GO" id="GO:0008889">
    <property type="term" value="F:glycerophosphodiester phosphodiesterase activity"/>
    <property type="evidence" value="ECO:0007669"/>
    <property type="project" value="UniProtKB-EC"/>
</dbReference>
<keyword evidence="9" id="KW-1185">Reference proteome</keyword>